<feature type="transmembrane region" description="Helical" evidence="2">
    <location>
        <begin position="12"/>
        <end position="30"/>
    </location>
</feature>
<keyword evidence="2" id="KW-0812">Transmembrane</keyword>
<keyword evidence="4" id="KW-1185">Reference proteome</keyword>
<dbReference type="PANTHER" id="PTHR36842">
    <property type="entry name" value="PROTEIN TOLB HOMOLOG"/>
    <property type="match status" value="1"/>
</dbReference>
<dbReference type="SUPFAM" id="SSF82171">
    <property type="entry name" value="DPP6 N-terminal domain-like"/>
    <property type="match status" value="1"/>
</dbReference>
<proteinExistence type="inferred from homology"/>
<evidence type="ECO:0008006" key="5">
    <source>
        <dbReference type="Google" id="ProtNLM"/>
    </source>
</evidence>
<keyword evidence="2" id="KW-1133">Transmembrane helix</keyword>
<keyword evidence="2" id="KW-0472">Membrane</keyword>
<dbReference type="SUPFAM" id="SSF55486">
    <property type="entry name" value="Metalloproteases ('zincins'), catalytic domain"/>
    <property type="match status" value="1"/>
</dbReference>
<reference evidence="3 4" key="1">
    <citation type="submission" date="2023-03" db="EMBL/GenBank/DDBJ databases">
        <title>Novel Species.</title>
        <authorList>
            <person name="Ma S."/>
        </authorList>
    </citation>
    <scope>NUCLEOTIDE SEQUENCE [LARGE SCALE GENOMIC DNA]</scope>
    <source>
        <strain evidence="3 4">B11</strain>
    </source>
</reference>
<dbReference type="InterPro" id="IPR011042">
    <property type="entry name" value="6-blade_b-propeller_TolB-like"/>
</dbReference>
<dbReference type="EMBL" id="CP121689">
    <property type="protein sequence ID" value="WZL77178.1"/>
    <property type="molecule type" value="Genomic_DNA"/>
</dbReference>
<dbReference type="InterPro" id="IPR011659">
    <property type="entry name" value="WD40"/>
</dbReference>
<dbReference type="RefSeq" id="WP_369019344.1">
    <property type="nucleotide sequence ID" value="NZ_CP121689.1"/>
</dbReference>
<dbReference type="InterPro" id="IPR027268">
    <property type="entry name" value="Peptidase_M4/M1_CTD_sf"/>
</dbReference>
<comment type="similarity">
    <text evidence="1">Belongs to the TolB family.</text>
</comment>
<dbReference type="Gene3D" id="1.10.390.10">
    <property type="entry name" value="Neutral Protease Domain 2"/>
    <property type="match status" value="1"/>
</dbReference>
<dbReference type="PANTHER" id="PTHR36842:SF1">
    <property type="entry name" value="PROTEIN TOLB"/>
    <property type="match status" value="1"/>
</dbReference>
<dbReference type="Gene3D" id="2.120.10.30">
    <property type="entry name" value="TolB, C-terminal domain"/>
    <property type="match status" value="2"/>
</dbReference>
<dbReference type="Proteomes" id="UP001461341">
    <property type="component" value="Chromosome"/>
</dbReference>
<sequence>MVKIKLKYFLKNAWIFIILLSLSSILWLSFPSCDAALRISPHQDFFSISTPKLEIIFPASLRNYVPEIVEIGETTIEKLENTFHSTLTPKPQIVILDSSVASNAFAYTLWQKIIVLSAYPADHLSGTHFGNWFKLVLTHELAHLFQGGIIPQEELWGKMLGKVIPPGALQPAWFKEGYAIYTESTLNDQGRLQDPLFEMYWREETTNGLKNPSLFGGYGYTDEWPGSLGCYVYGASLCAYIVERFGAETLQKIVIYQNRTANPFDLARAVKKATGITLNQLFRDWGKYMLEKTTTQSPATQIKLLTNKGFYTRGLTIAPDGMHLVYSLSRPRFLPGLRMLALSSNQEKLLITGEIKGRASFSDDGQKVIYSKRVEGKYRDYVDIFMYDFQKKQEKRMTQYLRALSPLFLNNHKILFLSREPAQEGIFVLDLDNQEIVPVYSFPSSFHPIEMVISPDKKLLAISGWHYGYADIALLELEEGYLRFLTQDQAADLYPSFSENGKYLCFSSDRNGKYDLYAYSLENGAFFRLTDVASGVFESILCKDATYTVAYHAGGYEVGKINKLLWQKITLTKEPLPEVNTMSPDKPFSTEKVYQPLKHLRFRILPQVEGVKLESQDPLEKIYFSLNYNFSDVKIQYINRAQPVDFHLSVQSGKQDEWSFGASLPVITQNRQGVLKLSLIQKPVESSSPSHHKRGLLSEFATKQYGGNDAWIYRESFEGSWFVGYCNQEPGSELVLQYTKDYVVPTKNSILSFSLAEGQSSFEDAFAIGDQNIPLKGYPQIRGKNFLYGEISLSFPLKVLYLPLGNTFFIKDLRGKVYLQGASIANENFGEEFFAIGGELSARAFLGNDSIPLLLTAGLSYPISREGKPEFYLSLDTSF</sequence>
<name>A0ABZ2YH37_9BACT</name>
<organism evidence="3 4">
    <name type="scientific">Thermatribacter velox</name>
    <dbReference type="NCBI Taxonomy" id="3039681"/>
    <lineage>
        <taxon>Bacteria</taxon>
        <taxon>Pseudomonadati</taxon>
        <taxon>Atribacterota</taxon>
        <taxon>Atribacteria</taxon>
        <taxon>Atribacterales</taxon>
        <taxon>Thermatribacteraceae</taxon>
        <taxon>Thermatribacter</taxon>
    </lineage>
</organism>
<accession>A0ABZ2YH37</accession>
<gene>
    <name evidence="3" type="ORF">QBE54_05545</name>
</gene>
<protein>
    <recommendedName>
        <fullName evidence="5">BamA/TamA family outer membrane protein</fullName>
    </recommendedName>
</protein>
<evidence type="ECO:0000256" key="1">
    <source>
        <dbReference type="ARBA" id="ARBA00009820"/>
    </source>
</evidence>
<evidence type="ECO:0000313" key="4">
    <source>
        <dbReference type="Proteomes" id="UP001461341"/>
    </source>
</evidence>
<evidence type="ECO:0000256" key="2">
    <source>
        <dbReference type="SAM" id="Phobius"/>
    </source>
</evidence>
<dbReference type="Pfam" id="PF07676">
    <property type="entry name" value="PD40"/>
    <property type="match status" value="1"/>
</dbReference>
<evidence type="ECO:0000313" key="3">
    <source>
        <dbReference type="EMBL" id="WZL77178.1"/>
    </source>
</evidence>